<evidence type="ECO:0000256" key="3">
    <source>
        <dbReference type="ARBA" id="ARBA00010712"/>
    </source>
</evidence>
<dbReference type="Gene3D" id="3.40.630.30">
    <property type="match status" value="1"/>
</dbReference>
<dbReference type="Pfam" id="PF00583">
    <property type="entry name" value="Acetyltransf_1"/>
    <property type="match status" value="1"/>
</dbReference>
<dbReference type="EMBL" id="JBHSOE010000078">
    <property type="protein sequence ID" value="MFC5659897.1"/>
    <property type="molecule type" value="Genomic_DNA"/>
</dbReference>
<comment type="similarity">
    <text evidence="3 9">Belongs to the acetyltransferase family. EctA subfamily.</text>
</comment>
<evidence type="ECO:0000313" key="12">
    <source>
        <dbReference type="Proteomes" id="UP001596065"/>
    </source>
</evidence>
<dbReference type="NCBIfam" id="TIGR02406">
    <property type="entry name" value="ectoine_EctA"/>
    <property type="match status" value="1"/>
</dbReference>
<evidence type="ECO:0000256" key="7">
    <source>
        <dbReference type="ARBA" id="ARBA00023315"/>
    </source>
</evidence>
<accession>A0ABW0WQZ6</accession>
<dbReference type="RefSeq" id="WP_344346491.1">
    <property type="nucleotide sequence ID" value="NZ_BAAASM010000004.1"/>
</dbReference>
<dbReference type="GO" id="GO:0033816">
    <property type="term" value="F:diaminobutyrate acetyltransferase activity"/>
    <property type="evidence" value="ECO:0007669"/>
    <property type="project" value="UniProtKB-EC"/>
</dbReference>
<evidence type="ECO:0000256" key="8">
    <source>
        <dbReference type="ARBA" id="ARBA00048924"/>
    </source>
</evidence>
<evidence type="ECO:0000256" key="1">
    <source>
        <dbReference type="ARBA" id="ARBA00003741"/>
    </source>
</evidence>
<comment type="pathway">
    <text evidence="2 9">Amine and polyamine biosynthesis; ectoine biosynthesis; L-ectoine from L-aspartate 4-semialdehyde: step 2/3.</text>
</comment>
<protein>
    <recommendedName>
        <fullName evidence="5 9">L-2,4-diaminobutyric acid acetyltransferase</fullName>
        <shortName evidence="9">DABA acetyltransferase</shortName>
        <ecNumber evidence="4 9">2.3.1.178</ecNumber>
    </recommendedName>
</protein>
<evidence type="ECO:0000256" key="5">
    <source>
        <dbReference type="ARBA" id="ARBA00017935"/>
    </source>
</evidence>
<proteinExistence type="inferred from homology"/>
<evidence type="ECO:0000256" key="4">
    <source>
        <dbReference type="ARBA" id="ARBA00012355"/>
    </source>
</evidence>
<dbReference type="CDD" id="cd04301">
    <property type="entry name" value="NAT_SF"/>
    <property type="match status" value="1"/>
</dbReference>
<dbReference type="SUPFAM" id="SSF55729">
    <property type="entry name" value="Acyl-CoA N-acyltransferases (Nat)"/>
    <property type="match status" value="1"/>
</dbReference>
<evidence type="ECO:0000259" key="10">
    <source>
        <dbReference type="PROSITE" id="PS51186"/>
    </source>
</evidence>
<keyword evidence="6 9" id="KW-0808">Transferase</keyword>
<comment type="function">
    <text evidence="1 9">Catalyzes the acetylation of L-2,4-diaminobutyrate (DABA) to gamma-N-acetyl-alpha,gamma-diaminobutyric acid (ADABA) with acetyl coenzyme A.</text>
</comment>
<dbReference type="Proteomes" id="UP001596065">
    <property type="component" value="Unassembled WGS sequence"/>
</dbReference>
<organism evidence="11 12">
    <name type="scientific">Streptomyces nogalater</name>
    <dbReference type="NCBI Taxonomy" id="38314"/>
    <lineage>
        <taxon>Bacteria</taxon>
        <taxon>Bacillati</taxon>
        <taxon>Actinomycetota</taxon>
        <taxon>Actinomycetes</taxon>
        <taxon>Kitasatosporales</taxon>
        <taxon>Streptomycetaceae</taxon>
        <taxon>Streptomyces</taxon>
    </lineage>
</organism>
<evidence type="ECO:0000256" key="2">
    <source>
        <dbReference type="ARBA" id="ARBA00004978"/>
    </source>
</evidence>
<keyword evidence="7 9" id="KW-0012">Acyltransferase</keyword>
<gene>
    <name evidence="9 11" type="primary">ectA</name>
    <name evidence="11" type="ORF">ACFP3J_31045</name>
</gene>
<comment type="caution">
    <text evidence="11">The sequence shown here is derived from an EMBL/GenBank/DDBJ whole genome shotgun (WGS) entry which is preliminary data.</text>
</comment>
<evidence type="ECO:0000256" key="9">
    <source>
        <dbReference type="RuleBase" id="RU365045"/>
    </source>
</evidence>
<dbReference type="InterPro" id="IPR000182">
    <property type="entry name" value="GNAT_dom"/>
</dbReference>
<evidence type="ECO:0000313" key="11">
    <source>
        <dbReference type="EMBL" id="MFC5659897.1"/>
    </source>
</evidence>
<dbReference type="EC" id="2.3.1.178" evidence="4 9"/>
<keyword evidence="12" id="KW-1185">Reference proteome</keyword>
<dbReference type="InterPro" id="IPR016181">
    <property type="entry name" value="Acyl_CoA_acyltransferase"/>
</dbReference>
<dbReference type="InterPro" id="IPR012772">
    <property type="entry name" value="Ectoine_EctA"/>
</dbReference>
<evidence type="ECO:0000256" key="6">
    <source>
        <dbReference type="ARBA" id="ARBA00022679"/>
    </source>
</evidence>
<sequence length="172" mass="19130">MTGSPPERTGTDVRYRTPAPEDAVAVWRMVLDEPMLDDNSSYHYRLWFRDFAETSMVATVGDDIVGFMTGYRRPDAPDTFFIWQAAVTPGNGISGLGIDLLVHAIDSQLATGAKYVETSVSRRNKAIVMLLHMVATTYDADTHTELLFHAEDLPGGDHDEVLYRIGPLNPRT</sequence>
<name>A0ABW0WQZ6_STRNO</name>
<comment type="catalytic activity">
    <reaction evidence="8 9">
        <text>L-2,4-diaminobutanoate + acetyl-CoA = (2S)-4-acetamido-2-aminobutanoate + CoA + H(+)</text>
        <dbReference type="Rhea" id="RHEA:16901"/>
        <dbReference type="ChEBI" id="CHEBI:15378"/>
        <dbReference type="ChEBI" id="CHEBI:57287"/>
        <dbReference type="ChEBI" id="CHEBI:57288"/>
        <dbReference type="ChEBI" id="CHEBI:58761"/>
        <dbReference type="ChEBI" id="CHEBI:58929"/>
        <dbReference type="EC" id="2.3.1.178"/>
    </reaction>
</comment>
<feature type="domain" description="N-acetyltransferase" evidence="10">
    <location>
        <begin position="13"/>
        <end position="168"/>
    </location>
</feature>
<reference evidence="12" key="1">
    <citation type="journal article" date="2019" name="Int. J. Syst. Evol. Microbiol.">
        <title>The Global Catalogue of Microorganisms (GCM) 10K type strain sequencing project: providing services to taxonomists for standard genome sequencing and annotation.</title>
        <authorList>
            <consortium name="The Broad Institute Genomics Platform"/>
            <consortium name="The Broad Institute Genome Sequencing Center for Infectious Disease"/>
            <person name="Wu L."/>
            <person name="Ma J."/>
        </authorList>
    </citation>
    <scope>NUCLEOTIDE SEQUENCE [LARGE SCALE GENOMIC DNA]</scope>
    <source>
        <strain evidence="12">KCTC 5701</strain>
    </source>
</reference>
<dbReference type="PROSITE" id="PS51186">
    <property type="entry name" value="GNAT"/>
    <property type="match status" value="1"/>
</dbReference>